<dbReference type="SUPFAM" id="SSF81593">
    <property type="entry name" value="Nucleotidyltransferase substrate binding subunit/domain"/>
    <property type="match status" value="1"/>
</dbReference>
<dbReference type="PATRIC" id="fig|237258.4.peg.1589"/>
<evidence type="ECO:0000313" key="2">
    <source>
        <dbReference type="EMBL" id="OEL11877.1"/>
    </source>
</evidence>
<dbReference type="OrthoDB" id="9810452at2"/>
<comment type="caution">
    <text evidence="2">The sequence shown here is derived from an EMBL/GenBank/DDBJ whole genome shotgun (WGS) entry which is preliminary data.</text>
</comment>
<keyword evidence="1" id="KW-0175">Coiled coil</keyword>
<accession>A0A1E5UGA9</accession>
<feature type="coiled-coil region" evidence="1">
    <location>
        <begin position="11"/>
        <end position="49"/>
    </location>
</feature>
<dbReference type="NCBIfam" id="TIGR01987">
    <property type="entry name" value="HI0074"/>
    <property type="match status" value="1"/>
</dbReference>
<proteinExistence type="predicted"/>
<evidence type="ECO:0000313" key="3">
    <source>
        <dbReference type="Proteomes" id="UP000095601"/>
    </source>
</evidence>
<dbReference type="AlphaFoldDB" id="A0A1E5UGA9"/>
<name>A0A1E5UGA9_9FLAO</name>
<reference evidence="2 3" key="1">
    <citation type="submission" date="2016-09" db="EMBL/GenBank/DDBJ databases">
        <authorList>
            <person name="Capua I."/>
            <person name="De Benedictis P."/>
            <person name="Joannis T."/>
            <person name="Lombin L.H."/>
            <person name="Cattoli G."/>
        </authorList>
    </citation>
    <scope>NUCLEOTIDE SEQUENCE [LARGE SCALE GENOMIC DNA]</scope>
    <source>
        <strain evidence="2 3">NRS-1</strain>
    </source>
</reference>
<dbReference type="Pfam" id="PF08780">
    <property type="entry name" value="NTase_sub_bind"/>
    <property type="match status" value="1"/>
</dbReference>
<dbReference type="Gene3D" id="1.20.120.330">
    <property type="entry name" value="Nucleotidyltransferases domain 2"/>
    <property type="match status" value="1"/>
</dbReference>
<protein>
    <submittedName>
        <fullName evidence="2">Nucleotidyltransferase substrate binding, HI0074 family protein</fullName>
    </submittedName>
</protein>
<sequence>MERDIRWIQRFSNYKKALEKLQQSIEYIREDYQNEEDNLDEVLNEMMKEGLIQRFEYTHELAWNVMKDYAYYQGNTEIGGSRDATREAFKMNLIKNGHLWMEMIQNRNRTSHTYDKETAEEIYAAIINQYYDAFEDFKKTMQEKLDQNKQIDLF</sequence>
<evidence type="ECO:0000256" key="1">
    <source>
        <dbReference type="SAM" id="Coils"/>
    </source>
</evidence>
<dbReference type="RefSeq" id="WP_069797290.1">
    <property type="nucleotide sequence ID" value="NZ_CP034157.1"/>
</dbReference>
<dbReference type="InterPro" id="IPR010235">
    <property type="entry name" value="HepT"/>
</dbReference>
<dbReference type="STRING" id="237258.SAMN04489756_11731"/>
<keyword evidence="2" id="KW-0808">Transferase</keyword>
<keyword evidence="3" id="KW-1185">Reference proteome</keyword>
<dbReference type="EMBL" id="MKGI01000014">
    <property type="protein sequence ID" value="OEL11877.1"/>
    <property type="molecule type" value="Genomic_DNA"/>
</dbReference>
<dbReference type="GO" id="GO:0016740">
    <property type="term" value="F:transferase activity"/>
    <property type="evidence" value="ECO:0007669"/>
    <property type="project" value="UniProtKB-KW"/>
</dbReference>
<dbReference type="Proteomes" id="UP000095601">
    <property type="component" value="Unassembled WGS sequence"/>
</dbReference>
<dbReference type="KEGG" id="cnr:EB819_02940"/>
<organism evidence="2 3">
    <name type="scientific">Cloacibacterium normanense</name>
    <dbReference type="NCBI Taxonomy" id="237258"/>
    <lineage>
        <taxon>Bacteria</taxon>
        <taxon>Pseudomonadati</taxon>
        <taxon>Bacteroidota</taxon>
        <taxon>Flavobacteriia</taxon>
        <taxon>Flavobacteriales</taxon>
        <taxon>Weeksellaceae</taxon>
    </lineage>
</organism>
<gene>
    <name evidence="2" type="ORF">BHF72_1635</name>
</gene>